<dbReference type="Proteomes" id="UP001500469">
    <property type="component" value="Unassembled WGS sequence"/>
</dbReference>
<evidence type="ECO:0000313" key="3">
    <source>
        <dbReference type="Proteomes" id="UP001500469"/>
    </source>
</evidence>
<name>A0ABN1MZ10_9BACT</name>
<reference evidence="2 3" key="1">
    <citation type="journal article" date="2019" name="Int. J. Syst. Evol. Microbiol.">
        <title>The Global Catalogue of Microorganisms (GCM) 10K type strain sequencing project: providing services to taxonomists for standard genome sequencing and annotation.</title>
        <authorList>
            <consortium name="The Broad Institute Genomics Platform"/>
            <consortium name="The Broad Institute Genome Sequencing Center for Infectious Disease"/>
            <person name="Wu L."/>
            <person name="Ma J."/>
        </authorList>
    </citation>
    <scope>NUCLEOTIDE SEQUENCE [LARGE SCALE GENOMIC DNA]</scope>
    <source>
        <strain evidence="2 3">JCM 16112</strain>
    </source>
</reference>
<feature type="region of interest" description="Disordered" evidence="1">
    <location>
        <begin position="16"/>
        <end position="39"/>
    </location>
</feature>
<evidence type="ECO:0000256" key="1">
    <source>
        <dbReference type="SAM" id="MobiDB-lite"/>
    </source>
</evidence>
<dbReference type="EMBL" id="BAAAFI010000007">
    <property type="protein sequence ID" value="GAA0878763.1"/>
    <property type="molecule type" value="Genomic_DNA"/>
</dbReference>
<gene>
    <name evidence="2" type="ORF">GCM10009119_17310</name>
</gene>
<evidence type="ECO:0000313" key="2">
    <source>
        <dbReference type="EMBL" id="GAA0878763.1"/>
    </source>
</evidence>
<sequence length="60" mass="7015">MNDQFLKSWVVKNPDRPMIPLDQRDVGGEKKEGTQSGQQGWGDWIKVKINPFLQRIILFM</sequence>
<comment type="caution">
    <text evidence="2">The sequence shown here is derived from an EMBL/GenBank/DDBJ whole genome shotgun (WGS) entry which is preliminary data.</text>
</comment>
<keyword evidence="3" id="KW-1185">Reference proteome</keyword>
<proteinExistence type="predicted"/>
<organism evidence="2 3">
    <name type="scientific">Algoriphagus jejuensis</name>
    <dbReference type="NCBI Taxonomy" id="419934"/>
    <lineage>
        <taxon>Bacteria</taxon>
        <taxon>Pseudomonadati</taxon>
        <taxon>Bacteroidota</taxon>
        <taxon>Cytophagia</taxon>
        <taxon>Cytophagales</taxon>
        <taxon>Cyclobacteriaceae</taxon>
        <taxon>Algoriphagus</taxon>
    </lineage>
</organism>
<accession>A0ABN1MZ10</accession>
<feature type="compositionally biased region" description="Basic and acidic residues" evidence="1">
    <location>
        <begin position="22"/>
        <end position="33"/>
    </location>
</feature>
<protein>
    <submittedName>
        <fullName evidence="2">Uncharacterized protein</fullName>
    </submittedName>
</protein>